<dbReference type="Gene3D" id="3.40.50.720">
    <property type="entry name" value="NAD(P)-binding Rossmann-like Domain"/>
    <property type="match status" value="1"/>
</dbReference>
<dbReference type="Pfam" id="PF07885">
    <property type="entry name" value="Ion_trans_2"/>
    <property type="match status" value="1"/>
</dbReference>
<keyword evidence="4" id="KW-0406">Ion transport</keyword>
<dbReference type="InterPro" id="IPR050721">
    <property type="entry name" value="Trk_Ktr_HKT_K-transport"/>
</dbReference>
<dbReference type="SUPFAM" id="SSF81324">
    <property type="entry name" value="Voltage-gated potassium channels"/>
    <property type="match status" value="1"/>
</dbReference>
<feature type="domain" description="RCK N-terminal" evidence="3">
    <location>
        <begin position="114"/>
        <end position="245"/>
    </location>
</feature>
<organism evidence="4 5">
    <name type="scientific">Virgibacillus alimentarius</name>
    <dbReference type="NCBI Taxonomy" id="698769"/>
    <lineage>
        <taxon>Bacteria</taxon>
        <taxon>Bacillati</taxon>
        <taxon>Bacillota</taxon>
        <taxon>Bacilli</taxon>
        <taxon>Bacillales</taxon>
        <taxon>Bacillaceae</taxon>
        <taxon>Virgibacillus</taxon>
    </lineage>
</organism>
<dbReference type="GO" id="GO:0034220">
    <property type="term" value="P:monoatomic ion transmembrane transport"/>
    <property type="evidence" value="ECO:0007669"/>
    <property type="project" value="UniProtKB-KW"/>
</dbReference>
<gene>
    <name evidence="4" type="ORF">J2Z81_001245</name>
</gene>
<dbReference type="Proteomes" id="UP001519294">
    <property type="component" value="Unassembled WGS sequence"/>
</dbReference>
<feature type="transmembrane region" description="Helical" evidence="2">
    <location>
        <begin position="73"/>
        <end position="98"/>
    </location>
</feature>
<reference evidence="4 5" key="1">
    <citation type="submission" date="2021-03" db="EMBL/GenBank/DDBJ databases">
        <title>Genomic Encyclopedia of Type Strains, Phase IV (KMG-IV): sequencing the most valuable type-strain genomes for metagenomic binning, comparative biology and taxonomic classification.</title>
        <authorList>
            <person name="Goeker M."/>
        </authorList>
    </citation>
    <scope>NUCLEOTIDE SEQUENCE [LARGE SCALE GENOMIC DNA]</scope>
    <source>
        <strain evidence="4 5">DSM 25790</strain>
    </source>
</reference>
<dbReference type="InterPro" id="IPR036291">
    <property type="entry name" value="NAD(P)-bd_dom_sf"/>
</dbReference>
<comment type="caution">
    <text evidence="4">The sequence shown here is derived from an EMBL/GenBank/DDBJ whole genome shotgun (WGS) entry which is preliminary data.</text>
</comment>
<keyword evidence="5" id="KW-1185">Reference proteome</keyword>
<keyword evidence="4" id="KW-0407">Ion channel</keyword>
<evidence type="ECO:0000256" key="1">
    <source>
        <dbReference type="ARBA" id="ARBA00004651"/>
    </source>
</evidence>
<keyword evidence="2" id="KW-1133">Transmembrane helix</keyword>
<dbReference type="Gene3D" id="3.30.70.1450">
    <property type="entry name" value="Regulator of K+ conductance, C-terminal domain"/>
    <property type="match status" value="1"/>
</dbReference>
<dbReference type="Gene3D" id="1.10.287.70">
    <property type="match status" value="1"/>
</dbReference>
<dbReference type="EMBL" id="JAGIKX010000007">
    <property type="protein sequence ID" value="MBP2257297.1"/>
    <property type="molecule type" value="Genomic_DNA"/>
</dbReference>
<dbReference type="SUPFAM" id="SSF51735">
    <property type="entry name" value="NAD(P)-binding Rossmann-fold domains"/>
    <property type="match status" value="1"/>
</dbReference>
<proteinExistence type="predicted"/>
<dbReference type="PANTHER" id="PTHR43833">
    <property type="entry name" value="POTASSIUM CHANNEL PROTEIN 2-RELATED-RELATED"/>
    <property type="match status" value="1"/>
</dbReference>
<keyword evidence="2" id="KW-0472">Membrane</keyword>
<sequence length="332" mass="38398">MSIEFFKNIYFRLPIILRLLITILVIMLFFGIIIRIIEPDEFPTIFEGVWWAFVTGATVGYGDYVPLTVMGKIIGIFLILSGGGLLTFYITTLSAATINHERNLSKGKIEYKGKDHIIFIGWNERTRKLIEMTEKHNPNIDIVLIDRTLKHLPFQKVPVHFIHGNASEDNTLRQAHIETASCVVITADFFTKEHQPDHYTILTTVAIRGNNSQIPIITEIFSTMQIDNALRAGASTILRPNDFMSLLMYHELFHEKEAHPFEAILQLLTHQQFRQTKVPEHLIHKSVRDASFQYFKNRHIFLGIIREEEWKLNPSPDLLLQQNDIVVTLSHW</sequence>
<name>A0ABS4S738_9BACI</name>
<dbReference type="Pfam" id="PF02254">
    <property type="entry name" value="TrkA_N"/>
    <property type="match status" value="1"/>
</dbReference>
<evidence type="ECO:0000313" key="5">
    <source>
        <dbReference type="Proteomes" id="UP001519294"/>
    </source>
</evidence>
<comment type="subcellular location">
    <subcellularLocation>
        <location evidence="1">Cell membrane</location>
        <topology evidence="1">Multi-pass membrane protein</topology>
    </subcellularLocation>
</comment>
<dbReference type="InterPro" id="IPR013099">
    <property type="entry name" value="K_chnl_dom"/>
</dbReference>
<dbReference type="PROSITE" id="PS51201">
    <property type="entry name" value="RCK_N"/>
    <property type="match status" value="1"/>
</dbReference>
<dbReference type="InterPro" id="IPR036721">
    <property type="entry name" value="RCK_C_sf"/>
</dbReference>
<evidence type="ECO:0000256" key="2">
    <source>
        <dbReference type="SAM" id="Phobius"/>
    </source>
</evidence>
<accession>A0ABS4S738</accession>
<dbReference type="PANTHER" id="PTHR43833:SF9">
    <property type="entry name" value="POTASSIUM CHANNEL PROTEIN YUGO-RELATED"/>
    <property type="match status" value="1"/>
</dbReference>
<dbReference type="InterPro" id="IPR003148">
    <property type="entry name" value="RCK_N"/>
</dbReference>
<dbReference type="RefSeq" id="WP_029269902.1">
    <property type="nucleotide sequence ID" value="NZ_JAGIKX010000007.1"/>
</dbReference>
<keyword evidence="4" id="KW-0813">Transport</keyword>
<evidence type="ECO:0000259" key="3">
    <source>
        <dbReference type="PROSITE" id="PS51201"/>
    </source>
</evidence>
<dbReference type="SUPFAM" id="SSF116726">
    <property type="entry name" value="TrkA C-terminal domain-like"/>
    <property type="match status" value="1"/>
</dbReference>
<protein>
    <submittedName>
        <fullName evidence="4">Voltage-gated potassium channel</fullName>
    </submittedName>
</protein>
<feature type="transmembrane region" description="Helical" evidence="2">
    <location>
        <begin position="15"/>
        <end position="37"/>
    </location>
</feature>
<feature type="transmembrane region" description="Helical" evidence="2">
    <location>
        <begin position="49"/>
        <end position="67"/>
    </location>
</feature>
<keyword evidence="2" id="KW-0812">Transmembrane</keyword>
<evidence type="ECO:0000313" key="4">
    <source>
        <dbReference type="EMBL" id="MBP2257297.1"/>
    </source>
</evidence>